<feature type="non-terminal residue" evidence="2">
    <location>
        <position position="164"/>
    </location>
</feature>
<organism evidence="2 3">
    <name type="scientific">Gossypium gossypioides</name>
    <name type="common">Mexican cotton</name>
    <name type="synonym">Selera gossypioides</name>
    <dbReference type="NCBI Taxonomy" id="34282"/>
    <lineage>
        <taxon>Eukaryota</taxon>
        <taxon>Viridiplantae</taxon>
        <taxon>Streptophyta</taxon>
        <taxon>Embryophyta</taxon>
        <taxon>Tracheophyta</taxon>
        <taxon>Spermatophyta</taxon>
        <taxon>Magnoliopsida</taxon>
        <taxon>eudicotyledons</taxon>
        <taxon>Gunneridae</taxon>
        <taxon>Pentapetalae</taxon>
        <taxon>rosids</taxon>
        <taxon>malvids</taxon>
        <taxon>Malvales</taxon>
        <taxon>Malvaceae</taxon>
        <taxon>Malvoideae</taxon>
        <taxon>Gossypium</taxon>
    </lineage>
</organism>
<feature type="region of interest" description="Disordered" evidence="1">
    <location>
        <begin position="1"/>
        <end position="22"/>
    </location>
</feature>
<comment type="caution">
    <text evidence="2">The sequence shown here is derived from an EMBL/GenBank/DDBJ whole genome shotgun (WGS) entry which is preliminary data.</text>
</comment>
<keyword evidence="3" id="KW-1185">Reference proteome</keyword>
<protein>
    <recommendedName>
        <fullName evidence="4">DUF4283 domain-containing protein</fullName>
    </recommendedName>
</protein>
<gene>
    <name evidence="2" type="ORF">Gogos_012800</name>
</gene>
<reference evidence="2 3" key="1">
    <citation type="journal article" date="2019" name="Genome Biol. Evol.">
        <title>Insights into the evolution of the New World diploid cottons (Gossypium, subgenus Houzingenia) based on genome sequencing.</title>
        <authorList>
            <person name="Grover C.E."/>
            <person name="Arick M.A. 2nd"/>
            <person name="Thrash A."/>
            <person name="Conover J.L."/>
            <person name="Sanders W.S."/>
            <person name="Peterson D.G."/>
            <person name="Frelichowski J.E."/>
            <person name="Scheffler J.A."/>
            <person name="Scheffler B.E."/>
            <person name="Wendel J.F."/>
        </authorList>
    </citation>
    <scope>NUCLEOTIDE SEQUENCE [LARGE SCALE GENOMIC DNA]</scope>
    <source>
        <strain evidence="2">5</strain>
        <tissue evidence="2">Leaf</tissue>
    </source>
</reference>
<name>A0A7J9BTK9_GOSGO</name>
<evidence type="ECO:0000313" key="2">
    <source>
        <dbReference type="EMBL" id="MBA0739539.1"/>
    </source>
</evidence>
<accession>A0A7J9BTK9</accession>
<evidence type="ECO:0000313" key="3">
    <source>
        <dbReference type="Proteomes" id="UP000593579"/>
    </source>
</evidence>
<dbReference type="OrthoDB" id="999469at2759"/>
<dbReference type="Proteomes" id="UP000593579">
    <property type="component" value="Unassembled WGS sequence"/>
</dbReference>
<sequence length="164" mass="19034">MDTTSPALERPGSPIPSEMERATKKVWNKDLNENSPRDLTMEDFDKGKKSFKEILLVNVGNKGGGTYAILKNEDLDIVEEDLRVLLEGRLIGYKALLNRIKVLWKSVESFQVIDIDNDYFLPWSRDFSTKEQYLSKILVWMRLLGLPYKYYNNKLWRIIAGMLG</sequence>
<dbReference type="AlphaFoldDB" id="A0A7J9BTK9"/>
<evidence type="ECO:0008006" key="4">
    <source>
        <dbReference type="Google" id="ProtNLM"/>
    </source>
</evidence>
<evidence type="ECO:0000256" key="1">
    <source>
        <dbReference type="SAM" id="MobiDB-lite"/>
    </source>
</evidence>
<dbReference type="EMBL" id="JABEZY010000006">
    <property type="protein sequence ID" value="MBA0739539.1"/>
    <property type="molecule type" value="Genomic_DNA"/>
</dbReference>
<proteinExistence type="predicted"/>